<keyword evidence="5" id="KW-1185">Reference proteome</keyword>
<evidence type="ECO:0000313" key="4">
    <source>
        <dbReference type="EMBL" id="TVZ06670.1"/>
    </source>
</evidence>
<protein>
    <recommendedName>
        <fullName evidence="6">DNA-binding protein</fullName>
    </recommendedName>
</protein>
<evidence type="ECO:0000259" key="3">
    <source>
        <dbReference type="Pfam" id="PF12172"/>
    </source>
</evidence>
<dbReference type="PANTHER" id="PTHR34075:SF5">
    <property type="entry name" value="BLR3430 PROTEIN"/>
    <property type="match status" value="1"/>
</dbReference>
<feature type="region of interest" description="Disordered" evidence="1">
    <location>
        <begin position="1"/>
        <end position="21"/>
    </location>
</feature>
<dbReference type="SUPFAM" id="SSF50249">
    <property type="entry name" value="Nucleic acid-binding proteins"/>
    <property type="match status" value="1"/>
</dbReference>
<dbReference type="InterPro" id="IPR022002">
    <property type="entry name" value="ChsH2_Znr"/>
</dbReference>
<reference evidence="4 5" key="1">
    <citation type="submission" date="2018-11" db="EMBL/GenBank/DDBJ databases">
        <title>Trebonia kvetii gen.nov., sp.nov., a novel acidophilic actinobacterium, and proposal of the new actinobacterial family Treboniaceae fam. nov.</title>
        <authorList>
            <person name="Rapoport D."/>
            <person name="Sagova-Mareckova M."/>
            <person name="Sedlacek I."/>
            <person name="Provaznik J."/>
            <person name="Kralova S."/>
            <person name="Pavlinic D."/>
            <person name="Benes V."/>
            <person name="Kopecky J."/>
        </authorList>
    </citation>
    <scope>NUCLEOTIDE SEQUENCE [LARGE SCALE GENOMIC DNA]</scope>
    <source>
        <strain evidence="4 5">15Tr583</strain>
    </source>
</reference>
<organism evidence="4 5">
    <name type="scientific">Trebonia kvetii</name>
    <dbReference type="NCBI Taxonomy" id="2480626"/>
    <lineage>
        <taxon>Bacteria</taxon>
        <taxon>Bacillati</taxon>
        <taxon>Actinomycetota</taxon>
        <taxon>Actinomycetes</taxon>
        <taxon>Streptosporangiales</taxon>
        <taxon>Treboniaceae</taxon>
        <taxon>Trebonia</taxon>
    </lineage>
</organism>
<evidence type="ECO:0000256" key="1">
    <source>
        <dbReference type="SAM" id="MobiDB-lite"/>
    </source>
</evidence>
<gene>
    <name evidence="4" type="ORF">EAS64_04625</name>
</gene>
<comment type="caution">
    <text evidence="4">The sequence shown here is derived from an EMBL/GenBank/DDBJ whole genome shotgun (WGS) entry which is preliminary data.</text>
</comment>
<name>A0A6P2C669_9ACTN</name>
<dbReference type="Proteomes" id="UP000460272">
    <property type="component" value="Unassembled WGS sequence"/>
</dbReference>
<proteinExistence type="predicted"/>
<sequence>MTTARPAQPEQPPRLAPAVSDPDTGGFFAAAARGEVALRYCAGCGAVLHLPRAYCWHCGGWDTGYRAVPPRARVYSWTVVEHQVHPAYPVPYTVALVELAGEPAARLVTYLPGRAALHPGQELSARFERLENGTVLVQWRPADAEEEADDDAT</sequence>
<dbReference type="OrthoDB" id="7470921at2"/>
<dbReference type="InterPro" id="IPR052513">
    <property type="entry name" value="Thioester_dehydratase-like"/>
</dbReference>
<feature type="domain" description="ChsH2 C-terminal OB-fold" evidence="2">
    <location>
        <begin position="65"/>
        <end position="128"/>
    </location>
</feature>
<feature type="domain" description="ChsH2 rubredoxin-like zinc ribbon" evidence="3">
    <location>
        <begin position="28"/>
        <end position="60"/>
    </location>
</feature>
<evidence type="ECO:0000313" key="5">
    <source>
        <dbReference type="Proteomes" id="UP000460272"/>
    </source>
</evidence>
<dbReference type="RefSeq" id="WP_145851423.1">
    <property type="nucleotide sequence ID" value="NZ_RPFW01000001.1"/>
</dbReference>
<dbReference type="Pfam" id="PF01796">
    <property type="entry name" value="OB_ChsH2_C"/>
    <property type="match status" value="1"/>
</dbReference>
<dbReference type="EMBL" id="RPFW01000001">
    <property type="protein sequence ID" value="TVZ06670.1"/>
    <property type="molecule type" value="Genomic_DNA"/>
</dbReference>
<dbReference type="Gene3D" id="6.10.30.10">
    <property type="match status" value="1"/>
</dbReference>
<accession>A0A6P2C669</accession>
<dbReference type="InterPro" id="IPR002878">
    <property type="entry name" value="ChsH2_C"/>
</dbReference>
<dbReference type="AlphaFoldDB" id="A0A6P2C669"/>
<dbReference type="InterPro" id="IPR012340">
    <property type="entry name" value="NA-bd_OB-fold"/>
</dbReference>
<dbReference type="Pfam" id="PF12172">
    <property type="entry name" value="zf-ChsH2"/>
    <property type="match status" value="1"/>
</dbReference>
<evidence type="ECO:0008006" key="6">
    <source>
        <dbReference type="Google" id="ProtNLM"/>
    </source>
</evidence>
<dbReference type="PANTHER" id="PTHR34075">
    <property type="entry name" value="BLR3430 PROTEIN"/>
    <property type="match status" value="1"/>
</dbReference>
<evidence type="ECO:0000259" key="2">
    <source>
        <dbReference type="Pfam" id="PF01796"/>
    </source>
</evidence>